<comment type="subcellular location">
    <subcellularLocation>
        <location evidence="1">Endoplasmic reticulum membrane</location>
        <topology evidence="1">Single-pass membrane protein</topology>
    </subcellularLocation>
</comment>
<proteinExistence type="predicted"/>
<feature type="compositionally biased region" description="Basic and acidic residues" evidence="8">
    <location>
        <begin position="639"/>
        <end position="657"/>
    </location>
</feature>
<evidence type="ECO:0000256" key="5">
    <source>
        <dbReference type="ARBA" id="ARBA00023054"/>
    </source>
</evidence>
<protein>
    <recommendedName>
        <fullName evidence="10">SH3 domain-containing protein</fullName>
    </recommendedName>
</protein>
<name>A0A7J7JF61_BUGNE</name>
<feature type="signal peptide" evidence="9">
    <location>
        <begin position="1"/>
        <end position="20"/>
    </location>
</feature>
<feature type="compositionally biased region" description="Basic and acidic residues" evidence="8">
    <location>
        <begin position="703"/>
        <end position="719"/>
    </location>
</feature>
<evidence type="ECO:0000256" key="4">
    <source>
        <dbReference type="ARBA" id="ARBA00022824"/>
    </source>
</evidence>
<keyword evidence="12" id="KW-1185">Reference proteome</keyword>
<feature type="compositionally biased region" description="Basic and acidic residues" evidence="8">
    <location>
        <begin position="676"/>
        <end position="696"/>
    </location>
</feature>
<dbReference type="SUPFAM" id="SSF50044">
    <property type="entry name" value="SH3-domain"/>
    <property type="match status" value="1"/>
</dbReference>
<feature type="compositionally biased region" description="Basic and acidic residues" evidence="8">
    <location>
        <begin position="349"/>
        <end position="441"/>
    </location>
</feature>
<feature type="compositionally biased region" description="Polar residues" evidence="8">
    <location>
        <begin position="448"/>
        <end position="457"/>
    </location>
</feature>
<feature type="compositionally biased region" description="Basic and acidic residues" evidence="8">
    <location>
        <begin position="524"/>
        <end position="545"/>
    </location>
</feature>
<feature type="chain" id="PRO_5029746637" description="SH3 domain-containing protein" evidence="9">
    <location>
        <begin position="21"/>
        <end position="868"/>
    </location>
</feature>
<keyword evidence="4" id="KW-0256">Endoplasmic reticulum</keyword>
<dbReference type="PANTHER" id="PTHR23158:SF33">
    <property type="entry name" value="TRANSPORT AND GOLGI ORGANIZATION PROTEIN 1"/>
    <property type="match status" value="1"/>
</dbReference>
<feature type="compositionally biased region" description="Polar residues" evidence="8">
    <location>
        <begin position="856"/>
        <end position="868"/>
    </location>
</feature>
<feature type="compositionally biased region" description="Polar residues" evidence="8">
    <location>
        <begin position="751"/>
        <end position="762"/>
    </location>
</feature>
<evidence type="ECO:0000256" key="1">
    <source>
        <dbReference type="ARBA" id="ARBA00004389"/>
    </source>
</evidence>
<feature type="compositionally biased region" description="Polar residues" evidence="8">
    <location>
        <begin position="298"/>
        <end position="308"/>
    </location>
</feature>
<evidence type="ECO:0000256" key="9">
    <source>
        <dbReference type="SAM" id="SignalP"/>
    </source>
</evidence>
<feature type="compositionally biased region" description="Basic and acidic residues" evidence="8">
    <location>
        <begin position="822"/>
        <end position="834"/>
    </location>
</feature>
<comment type="caution">
    <text evidence="11">The sequence shown here is derived from an EMBL/GenBank/DDBJ whole genome shotgun (WGS) entry which is preliminary data.</text>
</comment>
<feature type="compositionally biased region" description="Polar residues" evidence="8">
    <location>
        <begin position="588"/>
        <end position="600"/>
    </location>
</feature>
<keyword evidence="5" id="KW-0175">Coiled coil</keyword>
<feature type="region of interest" description="Disordered" evidence="8">
    <location>
        <begin position="126"/>
        <end position="545"/>
    </location>
</feature>
<dbReference type="Gene3D" id="2.30.30.40">
    <property type="entry name" value="SH3 Domains"/>
    <property type="match status" value="1"/>
</dbReference>
<evidence type="ECO:0000256" key="6">
    <source>
        <dbReference type="ARBA" id="ARBA00023180"/>
    </source>
</evidence>
<dbReference type="EMBL" id="VXIV02002522">
    <property type="protein sequence ID" value="KAF6024870.1"/>
    <property type="molecule type" value="Genomic_DNA"/>
</dbReference>
<gene>
    <name evidence="11" type="ORF">EB796_016823</name>
</gene>
<accession>A0A7J7JF61</accession>
<evidence type="ECO:0000313" key="12">
    <source>
        <dbReference type="Proteomes" id="UP000593567"/>
    </source>
</evidence>
<dbReference type="Proteomes" id="UP000593567">
    <property type="component" value="Unassembled WGS sequence"/>
</dbReference>
<keyword evidence="2 7" id="KW-0728">SH3 domain</keyword>
<feature type="compositionally biased region" description="Polar residues" evidence="8">
    <location>
        <begin position="151"/>
        <end position="171"/>
    </location>
</feature>
<evidence type="ECO:0000259" key="10">
    <source>
        <dbReference type="PROSITE" id="PS50002"/>
    </source>
</evidence>
<evidence type="ECO:0000256" key="3">
    <source>
        <dbReference type="ARBA" id="ARBA00022729"/>
    </source>
</evidence>
<dbReference type="PANTHER" id="PTHR23158">
    <property type="entry name" value="MELANOMA INHIBITORY ACTIVITY-RELATED"/>
    <property type="match status" value="1"/>
</dbReference>
<dbReference type="AlphaFoldDB" id="A0A7J7JF61"/>
<dbReference type="GO" id="GO:0005789">
    <property type="term" value="C:endoplasmic reticulum membrane"/>
    <property type="evidence" value="ECO:0007669"/>
    <property type="project" value="UniProtKB-SubCell"/>
</dbReference>
<feature type="compositionally biased region" description="Acidic residues" evidence="8">
    <location>
        <begin position="259"/>
        <end position="275"/>
    </location>
</feature>
<dbReference type="Pfam" id="PF07653">
    <property type="entry name" value="SH3_2"/>
    <property type="match status" value="1"/>
</dbReference>
<evidence type="ECO:0000313" key="11">
    <source>
        <dbReference type="EMBL" id="KAF6024870.1"/>
    </source>
</evidence>
<evidence type="ECO:0000256" key="8">
    <source>
        <dbReference type="SAM" id="MobiDB-lite"/>
    </source>
</evidence>
<feature type="compositionally biased region" description="Basic and acidic residues" evidence="8">
    <location>
        <begin position="568"/>
        <end position="586"/>
    </location>
</feature>
<feature type="domain" description="SH3" evidence="10">
    <location>
        <begin position="50"/>
        <end position="117"/>
    </location>
</feature>
<feature type="compositionally biased region" description="Polar residues" evidence="8">
    <location>
        <begin position="467"/>
        <end position="481"/>
    </location>
</feature>
<organism evidence="11 12">
    <name type="scientific">Bugula neritina</name>
    <name type="common">Brown bryozoan</name>
    <name type="synonym">Sertularia neritina</name>
    <dbReference type="NCBI Taxonomy" id="10212"/>
    <lineage>
        <taxon>Eukaryota</taxon>
        <taxon>Metazoa</taxon>
        <taxon>Spiralia</taxon>
        <taxon>Lophotrochozoa</taxon>
        <taxon>Bryozoa</taxon>
        <taxon>Gymnolaemata</taxon>
        <taxon>Cheilostomatida</taxon>
        <taxon>Flustrina</taxon>
        <taxon>Buguloidea</taxon>
        <taxon>Bugulidae</taxon>
        <taxon>Bugula</taxon>
    </lineage>
</organism>
<dbReference type="InterPro" id="IPR036028">
    <property type="entry name" value="SH3-like_dom_sf"/>
</dbReference>
<evidence type="ECO:0000256" key="2">
    <source>
        <dbReference type="ARBA" id="ARBA00022443"/>
    </source>
</evidence>
<feature type="compositionally biased region" description="Basic and acidic residues" evidence="8">
    <location>
        <begin position="730"/>
        <end position="750"/>
    </location>
</feature>
<dbReference type="InterPro" id="IPR051500">
    <property type="entry name" value="cTAGE_MIA/OTOR"/>
</dbReference>
<dbReference type="PROSITE" id="PS50002">
    <property type="entry name" value="SH3"/>
    <property type="match status" value="1"/>
</dbReference>
<feature type="region of interest" description="Disordered" evidence="8">
    <location>
        <begin position="557"/>
        <end position="868"/>
    </location>
</feature>
<feature type="compositionally biased region" description="Basic and acidic residues" evidence="8">
    <location>
        <begin position="798"/>
        <end position="809"/>
    </location>
</feature>
<dbReference type="InterPro" id="IPR001452">
    <property type="entry name" value="SH3_domain"/>
</dbReference>
<sequence length="868" mass="95431">MPIIGRHIIIPLLVFGFTVAVQLHAQPLPTDTLSGSNAKLKACANKECSKPISLVKANEDYTPTKPGYLTFYRHEKINVFSHYLSPPFNKLWYGEVVGVKPVAQGLFPKNLVKELEVYANQPITVEEPGVDTAVPKASSDPDNTEDPSPPTNEKSSNDMPSEPVNTLSHMNTVPEADAVPETKKPEDSEFPPTTNTATPGDLADGADSDSDAQTASPDGDSPDPLEDISPTPPVDPSADKETLIQATPPVDADTKIDENTDAVDGDGEDAEEGETADGKVPSQDENLNKEISSESEKINQVNQKSDQSVGEKLQLNMQPKEDVGNENNLAEANEGLKEDEGDQVNLVEANKESKERDKSNLAEANQEQKEPSEVHDAEKTDSNLNDDGIKTSGEDAEKKPGEDTFQSEKEEAKEQDLKELKLTDKNLSDTKESESDDKLTEPLKSVLETKQTTSDQDAISIDKSDVDQSGTRTNTELNQDSTKIDEANEVLKEADSKQAEADQDSISNKMVEDQHSSDANQIKIDQDISEVDKSDSNDIKQDKISDEVSFENAKVIKTEQDQNLAHTKHTDSHNEAKFEHDAEKKSTTNKPQQLIKNQNEIPVDEGKEISNQLETNEDGKLDASLETSKETSEVNVNIDNKEAVKSKETVEAKKTEESQTEVDSTEKTDTTMQEPPLKEASHTEDIPKESDQKEVEPLQNSTHETKVLEKPNVDQKEIESEQSDSNQKIIEPKPNDVSNKQDKPEKDEFKQQTVENNSTINESLLPAEDKAEKSLQSSEQQGDVEEILSKAVSQDGDQLPKSDEQKPEIADPILNISDVENPETKPTESGETKSQDSSTITKENVHETSEYVQPKDSVSTNSASSQIM</sequence>
<keyword evidence="3 9" id="KW-0732">Signal</keyword>
<keyword evidence="6" id="KW-0325">Glycoprotein</keyword>
<dbReference type="OrthoDB" id="6627676at2759"/>
<feature type="compositionally biased region" description="Basic and acidic residues" evidence="8">
    <location>
        <begin position="482"/>
        <end position="500"/>
    </location>
</feature>
<reference evidence="11" key="1">
    <citation type="submission" date="2020-06" db="EMBL/GenBank/DDBJ databases">
        <title>Draft genome of Bugula neritina, a colonial animal packing powerful symbionts and potential medicines.</title>
        <authorList>
            <person name="Rayko M."/>
        </authorList>
    </citation>
    <scope>NUCLEOTIDE SEQUENCE [LARGE SCALE GENOMIC DNA]</scope>
    <source>
        <strain evidence="11">Kwan_BN1</strain>
    </source>
</reference>
<evidence type="ECO:0000256" key="7">
    <source>
        <dbReference type="PROSITE-ProRule" id="PRU00192"/>
    </source>
</evidence>
<feature type="compositionally biased region" description="Basic and acidic residues" evidence="8">
    <location>
        <begin position="617"/>
        <end position="632"/>
    </location>
</feature>
<feature type="compositionally biased region" description="Basic and acidic residues" evidence="8">
    <location>
        <begin position="286"/>
        <end position="297"/>
    </location>
</feature>